<dbReference type="PANTHER" id="PTHR10201:SF308">
    <property type="entry name" value="MATRIX METALLOPROTEINASE 2"/>
    <property type="match status" value="1"/>
</dbReference>
<dbReference type="GO" id="GO:0008270">
    <property type="term" value="F:zinc ion binding"/>
    <property type="evidence" value="ECO:0007669"/>
    <property type="project" value="InterPro"/>
</dbReference>
<dbReference type="Proteomes" id="UP000014500">
    <property type="component" value="Unassembled WGS sequence"/>
</dbReference>
<dbReference type="InterPro" id="IPR000585">
    <property type="entry name" value="Hemopexin-like_dom"/>
</dbReference>
<evidence type="ECO:0000256" key="2">
    <source>
        <dbReference type="ARBA" id="ARBA00022670"/>
    </source>
</evidence>
<feature type="binding site" evidence="11">
    <location>
        <position position="233"/>
    </location>
    <ligand>
        <name>Ca(2+)</name>
        <dbReference type="ChEBI" id="CHEBI:29108"/>
        <label>2</label>
    </ligand>
</feature>
<proteinExistence type="inferred from homology"/>
<evidence type="ECO:0000256" key="12">
    <source>
        <dbReference type="PIRSR" id="PIRSR621190-4"/>
    </source>
</evidence>
<evidence type="ECO:0000256" key="3">
    <source>
        <dbReference type="ARBA" id="ARBA00022723"/>
    </source>
</evidence>
<feature type="repeat" description="Hemopexin" evidence="13">
    <location>
        <begin position="455"/>
        <end position="503"/>
    </location>
</feature>
<feature type="binding site" evidence="11">
    <location>
        <position position="207"/>
    </location>
    <ligand>
        <name>Zn(2+)</name>
        <dbReference type="ChEBI" id="CHEBI:29105"/>
        <label>1</label>
    </ligand>
</feature>
<dbReference type="Pfam" id="PF00413">
    <property type="entry name" value="Peptidase_M10"/>
    <property type="match status" value="1"/>
</dbReference>
<evidence type="ECO:0000259" key="15">
    <source>
        <dbReference type="SMART" id="SM00235"/>
    </source>
</evidence>
<keyword evidence="7" id="KW-0482">Metalloprotease</keyword>
<dbReference type="EnsemblMetazoa" id="SMAR009451-RA">
    <property type="protein sequence ID" value="SMAR009451-PA"/>
    <property type="gene ID" value="SMAR009451"/>
</dbReference>
<feature type="binding site" evidence="10">
    <location>
        <position position="261"/>
    </location>
    <ligand>
        <name>Zn(2+)</name>
        <dbReference type="ChEBI" id="CHEBI:29105"/>
        <label>2</label>
        <note>catalytic</note>
    </ligand>
</feature>
<evidence type="ECO:0000256" key="4">
    <source>
        <dbReference type="ARBA" id="ARBA00022737"/>
    </source>
</evidence>
<dbReference type="PRINTS" id="PR00138">
    <property type="entry name" value="MATRIXIN"/>
</dbReference>
<dbReference type="InterPro" id="IPR033739">
    <property type="entry name" value="M10A_MMP"/>
</dbReference>
<dbReference type="GO" id="GO:0031012">
    <property type="term" value="C:extracellular matrix"/>
    <property type="evidence" value="ECO:0007669"/>
    <property type="project" value="InterPro"/>
</dbReference>
<comment type="similarity">
    <text evidence="1">Belongs to the peptidase M10A family.</text>
</comment>
<dbReference type="FunFam" id="2.110.10.10:FF:000018">
    <property type="entry name" value="Matrix metallopeptidase 25b"/>
    <property type="match status" value="1"/>
</dbReference>
<keyword evidence="4" id="KW-0677">Repeat</keyword>
<dbReference type="PhylomeDB" id="T1J720"/>
<dbReference type="GO" id="GO:0030574">
    <property type="term" value="P:collagen catabolic process"/>
    <property type="evidence" value="ECO:0007669"/>
    <property type="project" value="TreeGrafter"/>
</dbReference>
<feature type="binding site" evidence="11">
    <location>
        <position position="235"/>
    </location>
    <ligand>
        <name>Zn(2+)</name>
        <dbReference type="ChEBI" id="CHEBI:29105"/>
        <label>1</label>
    </ligand>
</feature>
<comment type="cofactor">
    <cofactor evidence="11">
        <name>Zn(2+)</name>
        <dbReference type="ChEBI" id="CHEBI:29105"/>
    </cofactor>
    <text evidence="11">Binds 2 Zn(2+) ions per subunit.</text>
</comment>
<evidence type="ECO:0000256" key="9">
    <source>
        <dbReference type="PIRSR" id="PIRSR001191-1"/>
    </source>
</evidence>
<dbReference type="FunFam" id="3.40.390.10:FF:000022">
    <property type="entry name" value="Matrix metalloproteinase 1, isoform C"/>
    <property type="match status" value="1"/>
</dbReference>
<feature type="binding site" evidence="11">
    <location>
        <position position="240"/>
    </location>
    <ligand>
        <name>Ca(2+)</name>
        <dbReference type="ChEBI" id="CHEBI:29108"/>
        <label>1</label>
    </ligand>
</feature>
<dbReference type="InterPro" id="IPR021190">
    <property type="entry name" value="Pept_M10A"/>
</dbReference>
<evidence type="ECO:0000256" key="5">
    <source>
        <dbReference type="ARBA" id="ARBA00022801"/>
    </source>
</evidence>
<dbReference type="Pfam" id="PF01471">
    <property type="entry name" value="PG_binding_1"/>
    <property type="match status" value="1"/>
</dbReference>
<feature type="binding site" evidence="11">
    <location>
        <position position="209"/>
    </location>
    <ligand>
        <name>Zn(2+)</name>
        <dbReference type="ChEBI" id="CHEBI:29105"/>
        <label>1</label>
    </ligand>
</feature>
<dbReference type="GO" id="GO:0006508">
    <property type="term" value="P:proteolysis"/>
    <property type="evidence" value="ECO:0007669"/>
    <property type="project" value="UniProtKB-KW"/>
</dbReference>
<feature type="repeat" description="Hemopexin" evidence="13">
    <location>
        <begin position="355"/>
        <end position="403"/>
    </location>
</feature>
<dbReference type="AlphaFoldDB" id="T1J720"/>
<feature type="modified residue" description="Phosphotyrosine; by PKDCC" evidence="12">
    <location>
        <position position="442"/>
    </location>
</feature>
<organism evidence="16 17">
    <name type="scientific">Strigamia maritima</name>
    <name type="common">European centipede</name>
    <name type="synonym">Geophilus maritimus</name>
    <dbReference type="NCBI Taxonomy" id="126957"/>
    <lineage>
        <taxon>Eukaryota</taxon>
        <taxon>Metazoa</taxon>
        <taxon>Ecdysozoa</taxon>
        <taxon>Arthropoda</taxon>
        <taxon>Myriapoda</taxon>
        <taxon>Chilopoda</taxon>
        <taxon>Pleurostigmophora</taxon>
        <taxon>Geophilomorpha</taxon>
        <taxon>Linotaeniidae</taxon>
        <taxon>Strigamia</taxon>
    </lineage>
</organism>
<dbReference type="InterPro" id="IPR001818">
    <property type="entry name" value="Pept_M10_metallopeptidase"/>
</dbReference>
<dbReference type="GO" id="GO:0005615">
    <property type="term" value="C:extracellular space"/>
    <property type="evidence" value="ECO:0007669"/>
    <property type="project" value="TreeGrafter"/>
</dbReference>
<keyword evidence="11" id="KW-0106">Calcium</keyword>
<dbReference type="EMBL" id="JH431902">
    <property type="status" value="NOT_ANNOTATED_CDS"/>
    <property type="molecule type" value="Genomic_DNA"/>
</dbReference>
<dbReference type="Pfam" id="PF00045">
    <property type="entry name" value="Hemopexin"/>
    <property type="match status" value="4"/>
</dbReference>
<dbReference type="GO" id="GO:0030198">
    <property type="term" value="P:extracellular matrix organization"/>
    <property type="evidence" value="ECO:0007669"/>
    <property type="project" value="TreeGrafter"/>
</dbReference>
<feature type="repeat" description="Hemopexin" evidence="13">
    <location>
        <begin position="407"/>
        <end position="453"/>
    </location>
</feature>
<dbReference type="HOGENOM" id="CLU_015489_8_0_1"/>
<evidence type="ECO:0000256" key="8">
    <source>
        <dbReference type="ARBA" id="ARBA00023145"/>
    </source>
</evidence>
<feature type="binding site" evidence="10">
    <location>
        <position position="265"/>
    </location>
    <ligand>
        <name>Zn(2+)</name>
        <dbReference type="ChEBI" id="CHEBI:29105"/>
        <label>2</label>
        <note>catalytic</note>
    </ligand>
</feature>
<feature type="binding site" description="in inhibited form" evidence="11">
    <location>
        <position position="125"/>
    </location>
    <ligand>
        <name>Zn(2+)</name>
        <dbReference type="ChEBI" id="CHEBI:29105"/>
        <label>2</label>
        <note>catalytic</note>
    </ligand>
</feature>
<evidence type="ECO:0000256" key="13">
    <source>
        <dbReference type="PROSITE-ProRule" id="PRU01011"/>
    </source>
</evidence>
<dbReference type="SUPFAM" id="SSF50923">
    <property type="entry name" value="Hemopexin-like domain"/>
    <property type="match status" value="1"/>
</dbReference>
<protein>
    <recommendedName>
        <fullName evidence="15">Peptidase metallopeptidase domain-containing protein</fullName>
    </recommendedName>
</protein>
<dbReference type="InterPro" id="IPR036365">
    <property type="entry name" value="PGBD-like_sf"/>
</dbReference>
<dbReference type="CDD" id="cd00094">
    <property type="entry name" value="HX"/>
    <property type="match status" value="1"/>
</dbReference>
<dbReference type="InterPro" id="IPR002477">
    <property type="entry name" value="Peptidoglycan-bd-like"/>
</dbReference>
<name>T1J720_STRMM</name>
<dbReference type="STRING" id="126957.T1J720"/>
<dbReference type="PIRSF" id="PIRSF001191">
    <property type="entry name" value="Peptidase_M10A_matrix"/>
    <property type="match status" value="1"/>
</dbReference>
<keyword evidence="3 10" id="KW-0479">Metal-binding</keyword>
<dbReference type="PANTHER" id="PTHR10201">
    <property type="entry name" value="MATRIX METALLOPROTEINASE"/>
    <property type="match status" value="1"/>
</dbReference>
<feature type="active site" evidence="9">
    <location>
        <position position="262"/>
    </location>
</feature>
<feature type="binding site" evidence="11">
    <location>
        <position position="363"/>
    </location>
    <ligand>
        <name>Ca(2+)</name>
        <dbReference type="ChEBI" id="CHEBI:29108"/>
        <label>4</label>
    </ligand>
</feature>
<evidence type="ECO:0000256" key="11">
    <source>
        <dbReference type="PIRSR" id="PIRSR621190-2"/>
    </source>
</evidence>
<dbReference type="InterPro" id="IPR024079">
    <property type="entry name" value="MetalloPept_cat_dom_sf"/>
</dbReference>
<keyword evidence="6 10" id="KW-0862">Zinc</keyword>
<keyword evidence="2" id="KW-0645">Protease</keyword>
<keyword evidence="8" id="KW-0865">Zymogen</keyword>
<feature type="binding site" evidence="11">
    <location>
        <position position="215"/>
    </location>
    <ligand>
        <name>Ca(2+)</name>
        <dbReference type="ChEBI" id="CHEBI:29108"/>
        <label>3</label>
    </ligand>
</feature>
<feature type="binding site" evidence="11">
    <location>
        <position position="279"/>
    </location>
    <ligand>
        <name>Zn(2+)</name>
        <dbReference type="ChEBI" id="CHEBI:29105"/>
        <label>2</label>
        <note>catalytic</note>
    </ligand>
</feature>
<dbReference type="SUPFAM" id="SSF47090">
    <property type="entry name" value="PGBD-like"/>
    <property type="match status" value="1"/>
</dbReference>
<feature type="binding site" evidence="11">
    <location>
        <position position="411"/>
    </location>
    <ligand>
        <name>Ca(2+)</name>
        <dbReference type="ChEBI" id="CHEBI:29108"/>
        <label>4</label>
    </ligand>
</feature>
<feature type="binding site" evidence="11">
    <location>
        <position position="507"/>
    </location>
    <ligand>
        <name>Ca(2+)</name>
        <dbReference type="ChEBI" id="CHEBI:29108"/>
        <label>4</label>
    </ligand>
</feature>
<evidence type="ECO:0000313" key="17">
    <source>
        <dbReference type="Proteomes" id="UP000014500"/>
    </source>
</evidence>
<feature type="domain" description="Peptidase metallopeptidase" evidence="15">
    <location>
        <begin position="143"/>
        <end position="306"/>
    </location>
</feature>
<dbReference type="InterPro" id="IPR018487">
    <property type="entry name" value="Hemopexin-like_repeat"/>
</dbReference>
<dbReference type="GO" id="GO:0004222">
    <property type="term" value="F:metalloendopeptidase activity"/>
    <property type="evidence" value="ECO:0007669"/>
    <property type="project" value="InterPro"/>
</dbReference>
<feature type="binding site" evidence="11">
    <location>
        <position position="197"/>
    </location>
    <ligand>
        <name>Ca(2+)</name>
        <dbReference type="ChEBI" id="CHEBI:29108"/>
        <label>2</label>
    </ligand>
</feature>
<dbReference type="PROSITE" id="PS51642">
    <property type="entry name" value="HEMOPEXIN_2"/>
    <property type="match status" value="3"/>
</dbReference>
<feature type="binding site" evidence="11">
    <location>
        <position position="222"/>
    </location>
    <ligand>
        <name>Zn(2+)</name>
        <dbReference type="ChEBI" id="CHEBI:29105"/>
        <label>1</label>
    </ligand>
</feature>
<keyword evidence="17" id="KW-1185">Reference proteome</keyword>
<dbReference type="OMA" id="FSGKEYW"/>
<feature type="binding site" evidence="11">
    <location>
        <position position="238"/>
    </location>
    <ligand>
        <name>Ca(2+)</name>
        <dbReference type="ChEBI" id="CHEBI:29108"/>
        <label>1</label>
    </ligand>
</feature>
<dbReference type="CDD" id="cd04278">
    <property type="entry name" value="ZnMc_MMP"/>
    <property type="match status" value="1"/>
</dbReference>
<keyword evidence="5" id="KW-0378">Hydrolase</keyword>
<dbReference type="Gene3D" id="2.110.10.10">
    <property type="entry name" value="Hemopexin-like domain"/>
    <property type="match status" value="1"/>
</dbReference>
<evidence type="ECO:0000256" key="7">
    <source>
        <dbReference type="ARBA" id="ARBA00023049"/>
    </source>
</evidence>
<dbReference type="SMART" id="SM00120">
    <property type="entry name" value="HX"/>
    <property type="match status" value="4"/>
</dbReference>
<feature type="binding site" evidence="10">
    <location>
        <position position="271"/>
    </location>
    <ligand>
        <name>Zn(2+)</name>
        <dbReference type="ChEBI" id="CHEBI:29105"/>
        <label>2</label>
        <note>catalytic</note>
    </ligand>
</feature>
<dbReference type="SUPFAM" id="SSF55486">
    <property type="entry name" value="Metalloproteases ('zincins'), catalytic domain"/>
    <property type="match status" value="1"/>
</dbReference>
<evidence type="ECO:0000256" key="6">
    <source>
        <dbReference type="ARBA" id="ARBA00022833"/>
    </source>
</evidence>
<reference evidence="17" key="1">
    <citation type="submission" date="2011-05" db="EMBL/GenBank/DDBJ databases">
        <authorList>
            <person name="Richards S.R."/>
            <person name="Qu J."/>
            <person name="Jiang H."/>
            <person name="Jhangiani S.N."/>
            <person name="Agravi P."/>
            <person name="Goodspeed R."/>
            <person name="Gross S."/>
            <person name="Mandapat C."/>
            <person name="Jackson L."/>
            <person name="Mathew T."/>
            <person name="Pu L."/>
            <person name="Thornton R."/>
            <person name="Saada N."/>
            <person name="Wilczek-Boney K.B."/>
            <person name="Lee S."/>
            <person name="Kovar C."/>
            <person name="Wu Y."/>
            <person name="Scherer S.E."/>
            <person name="Worley K.C."/>
            <person name="Muzny D.M."/>
            <person name="Gibbs R."/>
        </authorList>
    </citation>
    <scope>NUCLEOTIDE SEQUENCE</scope>
    <source>
        <strain evidence="17">Brora</strain>
    </source>
</reference>
<dbReference type="SMART" id="SM00235">
    <property type="entry name" value="ZnMc"/>
    <property type="match status" value="1"/>
</dbReference>
<evidence type="ECO:0000256" key="10">
    <source>
        <dbReference type="PIRSR" id="PIRSR001191-2"/>
    </source>
</evidence>
<comment type="cofactor">
    <cofactor evidence="11">
        <name>Ca(2+)</name>
        <dbReference type="ChEBI" id="CHEBI:29108"/>
    </cofactor>
    <text evidence="11">Can bind about 5 Ca(2+) ions per subunit.</text>
</comment>
<evidence type="ECO:0000313" key="16">
    <source>
        <dbReference type="EnsemblMetazoa" id="SMAR009451-PA"/>
    </source>
</evidence>
<feature type="binding site" evidence="11">
    <location>
        <position position="240"/>
    </location>
    <ligand>
        <name>Ca(2+)</name>
        <dbReference type="ChEBI" id="CHEBI:29108"/>
        <label>3</label>
    </ligand>
</feature>
<dbReference type="InterPro" id="IPR006026">
    <property type="entry name" value="Peptidase_Metallo"/>
</dbReference>
<feature type="region of interest" description="Disordered" evidence="14">
    <location>
        <begin position="315"/>
        <end position="355"/>
    </location>
</feature>
<evidence type="ECO:0000256" key="1">
    <source>
        <dbReference type="ARBA" id="ARBA00010370"/>
    </source>
</evidence>
<feature type="binding site" evidence="11">
    <location>
        <position position="214"/>
    </location>
    <ligand>
        <name>Ca(2+)</name>
        <dbReference type="ChEBI" id="CHEBI:29108"/>
        <label>3</label>
    </ligand>
</feature>
<evidence type="ECO:0000256" key="14">
    <source>
        <dbReference type="SAM" id="MobiDB-lite"/>
    </source>
</evidence>
<feature type="binding site" evidence="11">
    <location>
        <position position="461"/>
    </location>
    <ligand>
        <name>Ca(2+)</name>
        <dbReference type="ChEBI" id="CHEBI:29108"/>
        <label>5</label>
    </ligand>
</feature>
<reference evidence="16" key="2">
    <citation type="submission" date="2015-02" db="UniProtKB">
        <authorList>
            <consortium name="EnsemblMetazoa"/>
        </authorList>
    </citation>
    <scope>IDENTIFICATION</scope>
</reference>
<dbReference type="eggNOG" id="KOG1565">
    <property type="taxonomic scope" value="Eukaryota"/>
</dbReference>
<feature type="binding site" evidence="11">
    <location>
        <position position="231"/>
    </location>
    <ligand>
        <name>Ca(2+)</name>
        <dbReference type="ChEBI" id="CHEBI:29108"/>
        <label>2</label>
    </ligand>
</feature>
<sequence length="592" mass="67440">MAPWWLGARLRPPGSLAVALRASFSTQMGFLLLLVAAAWCLRSLDARPVVYHMSSHQQLDSATMAGAVDFLTKYGYLPPTDLNAGNLRTEEQLKDAIRAMQRYAGISETGVVDERTINIMSRRRCGVPDVVGTSDRVRRYALQGGKWDHLDLTWSIVDSAATLDYRTIRHELSRAFKVWSEASRLTFTELARGQEADISISFFRGYHGDGYSFDGPGSVLAHAFFPGPGLGGDTHFDDEEAWDATHNQDSTGVSLFAVAAHEFGHSLGLSHSRDQTALMYPYYQWIQAEFVLPEDDRMGIQQLYGSSRKEWATLPPIYTRPPHVPTERPQPATRHPPTSGYYPQPSAASPKGDIPNTCETSYDAVSMIRGELFIFKGKYFWRLDDRGVQPGYPAEIKRFWYHLPNDIKRIDAVYERPRDKKIIIFIGKQYWLFNANIPEPGYPKPLTHLGLPANLNKIDAAMVWGHNGKTYFFSGRQYWRFDESDMAVELDYPRDMNMWKKVPYNIDAAFQWTDKNTYFFRKKHYWKFDDVNMIVENEKGSLSAPFWMKCPKDKLLTKAYVDVPYVEGGSTVPSCTHLLILFASILSLLLTR</sequence>
<dbReference type="Gene3D" id="3.40.390.10">
    <property type="entry name" value="Collagenase (Catalytic Domain)"/>
    <property type="match status" value="1"/>
</dbReference>
<dbReference type="InterPro" id="IPR036375">
    <property type="entry name" value="Hemopexin-like_dom_sf"/>
</dbReference>
<accession>T1J720</accession>
<feature type="binding site" evidence="11">
    <location>
        <position position="237"/>
    </location>
    <ligand>
        <name>Ca(2+)</name>
        <dbReference type="ChEBI" id="CHEBI:29108"/>
        <label>3</label>
    </ligand>
</feature>